<dbReference type="Gene3D" id="1.20.120.330">
    <property type="entry name" value="Nucleotidyltransferases domain 2"/>
    <property type="match status" value="1"/>
</dbReference>
<feature type="non-terminal residue" evidence="1">
    <location>
        <position position="204"/>
    </location>
</feature>
<sequence>MKDQVNRLLFWGELCEKYLLKCLPTVDLVQEITLAYLPLQSTLSYRGHSNQHLVTGVASSHSITVSTLALLKVKFLGKTSGMDITECVGKVIVDSEVSELQEILQQRNDEYRKKFKECELLEQTLTETKKSLEETQERLKQTKVKLAERDAQVSTLDSELSKAQEEISGAAKQLEELKRILEDSKKELRDKDQQMDDLRDSLNQ</sequence>
<reference evidence="1" key="1">
    <citation type="submission" date="2020-04" db="EMBL/GenBank/DDBJ databases">
        <authorList>
            <person name="Alioto T."/>
            <person name="Alioto T."/>
            <person name="Gomez Garrido J."/>
        </authorList>
    </citation>
    <scope>NUCLEOTIDE SEQUENCE</scope>
    <source>
        <strain evidence="1">A484AB</strain>
    </source>
</reference>
<keyword evidence="2" id="KW-1185">Reference proteome</keyword>
<dbReference type="OrthoDB" id="2160759at2759"/>
<accession>A0A7D9IMF4</accession>
<name>A0A7D9IMF4_PARCT</name>
<comment type="caution">
    <text evidence="1">The sequence shown here is derived from an EMBL/GenBank/DDBJ whole genome shotgun (WGS) entry which is preliminary data.</text>
</comment>
<organism evidence="1 2">
    <name type="scientific">Paramuricea clavata</name>
    <name type="common">Red gorgonian</name>
    <name type="synonym">Violescent sea-whip</name>
    <dbReference type="NCBI Taxonomy" id="317549"/>
    <lineage>
        <taxon>Eukaryota</taxon>
        <taxon>Metazoa</taxon>
        <taxon>Cnidaria</taxon>
        <taxon>Anthozoa</taxon>
        <taxon>Octocorallia</taxon>
        <taxon>Malacalcyonacea</taxon>
        <taxon>Plexauridae</taxon>
        <taxon>Paramuricea</taxon>
    </lineage>
</organism>
<dbReference type="AlphaFoldDB" id="A0A7D9IMF4"/>
<evidence type="ECO:0000313" key="2">
    <source>
        <dbReference type="Proteomes" id="UP001152795"/>
    </source>
</evidence>
<evidence type="ECO:0000313" key="1">
    <source>
        <dbReference type="EMBL" id="CAB4009063.1"/>
    </source>
</evidence>
<dbReference type="Proteomes" id="UP001152795">
    <property type="component" value="Unassembled WGS sequence"/>
</dbReference>
<proteinExistence type="predicted"/>
<dbReference type="EMBL" id="CACRXK020006323">
    <property type="protein sequence ID" value="CAB4009063.1"/>
    <property type="molecule type" value="Genomic_DNA"/>
</dbReference>
<gene>
    <name evidence="1" type="ORF">PACLA_8A024343</name>
</gene>
<protein>
    <submittedName>
        <fullName evidence="1">Uncharacterized protein</fullName>
    </submittedName>
</protein>